<reference evidence="1 2" key="1">
    <citation type="journal article" date="2023" name="Sci. Data">
        <title>Genome assembly of the Korean intertidal mud-creeper Batillaria attramentaria.</title>
        <authorList>
            <person name="Patra A.K."/>
            <person name="Ho P.T."/>
            <person name="Jun S."/>
            <person name="Lee S.J."/>
            <person name="Kim Y."/>
            <person name="Won Y.J."/>
        </authorList>
    </citation>
    <scope>NUCLEOTIDE SEQUENCE [LARGE SCALE GENOMIC DNA]</scope>
    <source>
        <strain evidence="1">Wonlab-2016</strain>
    </source>
</reference>
<gene>
    <name evidence="1" type="ORF">BaRGS_00007574</name>
</gene>
<keyword evidence="2" id="KW-1185">Reference proteome</keyword>
<dbReference type="EMBL" id="JACVVK020000033">
    <property type="protein sequence ID" value="KAK7501089.1"/>
    <property type="molecule type" value="Genomic_DNA"/>
</dbReference>
<name>A0ABD0LNP7_9CAEN</name>
<sequence length="166" mass="18611">MTVFCVKRRKCLLSFCVPERSGLSVSIIKRVSHLCPSKEWFICPLTIFSVRLKECYHSVFTSRIGMLAISLCLQNGPAYMNFTCNGGSAAVECQPEETVYLSTNMSLCPPAEMLCLSAGCVRRRECFVSFCVDQQEWSLCPLTVLCVQLKECCHYVSTSRSGLLIH</sequence>
<accession>A0ABD0LNP7</accession>
<organism evidence="1 2">
    <name type="scientific">Batillaria attramentaria</name>
    <dbReference type="NCBI Taxonomy" id="370345"/>
    <lineage>
        <taxon>Eukaryota</taxon>
        <taxon>Metazoa</taxon>
        <taxon>Spiralia</taxon>
        <taxon>Lophotrochozoa</taxon>
        <taxon>Mollusca</taxon>
        <taxon>Gastropoda</taxon>
        <taxon>Caenogastropoda</taxon>
        <taxon>Sorbeoconcha</taxon>
        <taxon>Cerithioidea</taxon>
        <taxon>Batillariidae</taxon>
        <taxon>Batillaria</taxon>
    </lineage>
</organism>
<protein>
    <submittedName>
        <fullName evidence="1">Uncharacterized protein</fullName>
    </submittedName>
</protein>
<comment type="caution">
    <text evidence="1">The sequence shown here is derived from an EMBL/GenBank/DDBJ whole genome shotgun (WGS) entry which is preliminary data.</text>
</comment>
<evidence type="ECO:0000313" key="2">
    <source>
        <dbReference type="Proteomes" id="UP001519460"/>
    </source>
</evidence>
<dbReference type="AlphaFoldDB" id="A0ABD0LNP7"/>
<evidence type="ECO:0000313" key="1">
    <source>
        <dbReference type="EMBL" id="KAK7501089.1"/>
    </source>
</evidence>
<dbReference type="Proteomes" id="UP001519460">
    <property type="component" value="Unassembled WGS sequence"/>
</dbReference>
<proteinExistence type="predicted"/>